<protein>
    <submittedName>
        <fullName evidence="1">Uncharacterized protein</fullName>
    </submittedName>
</protein>
<evidence type="ECO:0000313" key="1">
    <source>
        <dbReference type="EMBL" id="SHG89629.1"/>
    </source>
</evidence>
<organism evidence="1 2">
    <name type="scientific">Flagellimonas flava</name>
    <dbReference type="NCBI Taxonomy" id="570519"/>
    <lineage>
        <taxon>Bacteria</taxon>
        <taxon>Pseudomonadati</taxon>
        <taxon>Bacteroidota</taxon>
        <taxon>Flavobacteriia</taxon>
        <taxon>Flavobacteriales</taxon>
        <taxon>Flavobacteriaceae</taxon>
        <taxon>Flagellimonas</taxon>
    </lineage>
</organism>
<dbReference type="STRING" id="570519.SAMN04488116_2832"/>
<dbReference type="AlphaFoldDB" id="A0A1M5NKA3"/>
<proteinExistence type="predicted"/>
<keyword evidence="2" id="KW-1185">Reference proteome</keyword>
<reference evidence="2" key="1">
    <citation type="submission" date="2016-11" db="EMBL/GenBank/DDBJ databases">
        <authorList>
            <person name="Varghese N."/>
            <person name="Submissions S."/>
        </authorList>
    </citation>
    <scope>NUCLEOTIDE SEQUENCE [LARGE SCALE GENOMIC DNA]</scope>
    <source>
        <strain evidence="2">DSM 22638</strain>
    </source>
</reference>
<dbReference type="RefSeq" id="WP_073180779.1">
    <property type="nucleotide sequence ID" value="NZ_FQWL01000005.1"/>
</dbReference>
<evidence type="ECO:0000313" key="2">
    <source>
        <dbReference type="Proteomes" id="UP000184532"/>
    </source>
</evidence>
<dbReference type="Proteomes" id="UP000184532">
    <property type="component" value="Unassembled WGS sequence"/>
</dbReference>
<name>A0A1M5NKA3_9FLAO</name>
<accession>A0A1M5NKA3</accession>
<dbReference type="OrthoDB" id="885042at2"/>
<sequence length="114" mass="13234">MKKKHFEYISVFLALLISFLLGRESKSVGYEDRFHNENTYQNIPKFEPEGPQNLDTIHLLTGESPEVYVCNGKSSKRYHYKKNCRGLSNCRSSISKVSLEEAKRRGRTLCGWED</sequence>
<dbReference type="EMBL" id="FQWL01000005">
    <property type="protein sequence ID" value="SHG89629.1"/>
    <property type="molecule type" value="Genomic_DNA"/>
</dbReference>
<gene>
    <name evidence="1" type="ORF">SAMN04488116_2832</name>
</gene>